<dbReference type="EMBL" id="PFEL01000065">
    <property type="protein sequence ID" value="PJE69069.1"/>
    <property type="molecule type" value="Genomic_DNA"/>
</dbReference>
<dbReference type="Gene3D" id="3.30.70.1290">
    <property type="entry name" value="Transposase IS200-like"/>
    <property type="match status" value="1"/>
</dbReference>
<dbReference type="GO" id="GO:0003677">
    <property type="term" value="F:DNA binding"/>
    <property type="evidence" value="ECO:0007669"/>
    <property type="project" value="InterPro"/>
</dbReference>
<comment type="caution">
    <text evidence="2">The sequence shown here is derived from an EMBL/GenBank/DDBJ whole genome shotgun (WGS) entry which is preliminary data.</text>
</comment>
<feature type="domain" description="Transposase IS200-like" evidence="1">
    <location>
        <begin position="9"/>
        <end position="123"/>
    </location>
</feature>
<organism evidence="2 3">
    <name type="scientific">Candidatus Shapirobacteria bacterium CG10_big_fil_rev_8_21_14_0_10_38_14</name>
    <dbReference type="NCBI Taxonomy" id="1974483"/>
    <lineage>
        <taxon>Bacteria</taxon>
        <taxon>Candidatus Shapironibacteriota</taxon>
    </lineage>
</organism>
<sequence>MPRQARLTAPNLFYHIFNRGTNQKSIFKTQSDYLRFLENLKKYKKKFDWLIYSYCLLPTHYHLQIQARKYPLGKILLSLQTAYSVYFNKKYQTNGPLFQGRYKSIIVQNGDYFLHLSKYIHLNPVKLNLTKNPLNYPFSSYGEYCQEPKHPYQLIDKRASEKIIGKSTKQNIRKYRQFVEETENLIYTPNEATRGIVGSLRYINYLESKFRNSDTL</sequence>
<protein>
    <recommendedName>
        <fullName evidence="1">Transposase IS200-like domain-containing protein</fullName>
    </recommendedName>
</protein>
<evidence type="ECO:0000313" key="3">
    <source>
        <dbReference type="Proteomes" id="UP000229500"/>
    </source>
</evidence>
<dbReference type="SMART" id="SM01321">
    <property type="entry name" value="Y1_Tnp"/>
    <property type="match status" value="1"/>
</dbReference>
<evidence type="ECO:0000313" key="2">
    <source>
        <dbReference type="EMBL" id="PJE69069.1"/>
    </source>
</evidence>
<dbReference type="AlphaFoldDB" id="A0A2M8L5G2"/>
<dbReference type="PANTHER" id="PTHR34322:SF2">
    <property type="entry name" value="TRANSPOSASE IS200-LIKE DOMAIN-CONTAINING PROTEIN"/>
    <property type="match status" value="1"/>
</dbReference>
<dbReference type="GO" id="GO:0006313">
    <property type="term" value="P:DNA transposition"/>
    <property type="evidence" value="ECO:0007669"/>
    <property type="project" value="InterPro"/>
</dbReference>
<gene>
    <name evidence="2" type="ORF">COU96_01785</name>
</gene>
<dbReference type="GO" id="GO:0004803">
    <property type="term" value="F:transposase activity"/>
    <property type="evidence" value="ECO:0007669"/>
    <property type="project" value="InterPro"/>
</dbReference>
<dbReference type="Proteomes" id="UP000229500">
    <property type="component" value="Unassembled WGS sequence"/>
</dbReference>
<proteinExistence type="predicted"/>
<evidence type="ECO:0000259" key="1">
    <source>
        <dbReference type="SMART" id="SM01321"/>
    </source>
</evidence>
<accession>A0A2M8L5G2</accession>
<reference evidence="3" key="1">
    <citation type="submission" date="2017-09" db="EMBL/GenBank/DDBJ databases">
        <title>Depth-based differentiation of microbial function through sediment-hosted aquifers and enrichment of novel symbionts in the deep terrestrial subsurface.</title>
        <authorList>
            <person name="Probst A.J."/>
            <person name="Ladd B."/>
            <person name="Jarett J.K."/>
            <person name="Geller-Mcgrath D.E."/>
            <person name="Sieber C.M.K."/>
            <person name="Emerson J.B."/>
            <person name="Anantharaman K."/>
            <person name="Thomas B.C."/>
            <person name="Malmstrom R."/>
            <person name="Stieglmeier M."/>
            <person name="Klingl A."/>
            <person name="Woyke T."/>
            <person name="Ryan C.M."/>
            <person name="Banfield J.F."/>
        </authorList>
    </citation>
    <scope>NUCLEOTIDE SEQUENCE [LARGE SCALE GENOMIC DNA]</scope>
</reference>
<dbReference type="InterPro" id="IPR002686">
    <property type="entry name" value="Transposase_17"/>
</dbReference>
<dbReference type="PANTHER" id="PTHR34322">
    <property type="entry name" value="TRANSPOSASE, Y1_TNP DOMAIN-CONTAINING"/>
    <property type="match status" value="1"/>
</dbReference>
<dbReference type="SUPFAM" id="SSF143422">
    <property type="entry name" value="Transposase IS200-like"/>
    <property type="match status" value="1"/>
</dbReference>
<dbReference type="InterPro" id="IPR036515">
    <property type="entry name" value="Transposase_17_sf"/>
</dbReference>
<dbReference type="Pfam" id="PF01797">
    <property type="entry name" value="Y1_Tnp"/>
    <property type="match status" value="1"/>
</dbReference>
<name>A0A2M8L5G2_9BACT</name>